<organism evidence="1 2">
    <name type="scientific">Nocardiopsis aegyptia</name>
    <dbReference type="NCBI Taxonomy" id="220378"/>
    <lineage>
        <taxon>Bacteria</taxon>
        <taxon>Bacillati</taxon>
        <taxon>Actinomycetota</taxon>
        <taxon>Actinomycetes</taxon>
        <taxon>Streptosporangiales</taxon>
        <taxon>Nocardiopsidaceae</taxon>
        <taxon>Nocardiopsis</taxon>
    </lineage>
</organism>
<proteinExistence type="predicted"/>
<dbReference type="Proteomes" id="UP000572051">
    <property type="component" value="Unassembled WGS sequence"/>
</dbReference>
<reference evidence="1 2" key="1">
    <citation type="submission" date="2020-07" db="EMBL/GenBank/DDBJ databases">
        <title>Sequencing the genomes of 1000 actinobacteria strains.</title>
        <authorList>
            <person name="Klenk H.-P."/>
        </authorList>
    </citation>
    <scope>NUCLEOTIDE SEQUENCE [LARGE SCALE GENOMIC DNA]</scope>
    <source>
        <strain evidence="1 2">DSM 44442</strain>
    </source>
</reference>
<dbReference type="EMBL" id="JACCFS010000001">
    <property type="protein sequence ID" value="NYJ34911.1"/>
    <property type="molecule type" value="Genomic_DNA"/>
</dbReference>
<gene>
    <name evidence="1" type="ORF">HNR10_002792</name>
</gene>
<accession>A0A7Z0ENP1</accession>
<dbReference type="AlphaFoldDB" id="A0A7Z0ENP1"/>
<sequence length="89" mass="9385">MTTAWTPMAVSPVVLPAPTTCRVGGSLVHGPELDVKGDRARQAPAVPVPPPGGVFATYRGGRCAGLRETGSVSERNCRVMLVNEQKQSR</sequence>
<comment type="caution">
    <text evidence="1">The sequence shown here is derived from an EMBL/GenBank/DDBJ whole genome shotgun (WGS) entry which is preliminary data.</text>
</comment>
<evidence type="ECO:0000313" key="1">
    <source>
        <dbReference type="EMBL" id="NYJ34911.1"/>
    </source>
</evidence>
<keyword evidence="2" id="KW-1185">Reference proteome</keyword>
<evidence type="ECO:0000313" key="2">
    <source>
        <dbReference type="Proteomes" id="UP000572051"/>
    </source>
</evidence>
<protein>
    <submittedName>
        <fullName evidence="1">Uncharacterized protein</fullName>
    </submittedName>
</protein>
<name>A0A7Z0ENP1_9ACTN</name>